<evidence type="ECO:0000256" key="10">
    <source>
        <dbReference type="ARBA" id="ARBA00022777"/>
    </source>
</evidence>
<comment type="cofactor">
    <cofactor evidence="16">
        <name>NH4(+)</name>
        <dbReference type="ChEBI" id="CHEBI:28938"/>
    </cofactor>
    <cofactor evidence="16">
        <name>K(+)</name>
        <dbReference type="ChEBI" id="CHEBI:29103"/>
    </cofactor>
    <text evidence="16">A monovalent cation. Ammonium or potassium.</text>
</comment>
<evidence type="ECO:0000256" key="12">
    <source>
        <dbReference type="ARBA" id="ARBA00022958"/>
    </source>
</evidence>
<keyword evidence="10 16" id="KW-0418">Kinase</keyword>
<comment type="catalytic activity">
    <reaction evidence="1 16">
        <text>(R)-pantothenate + ATP = (R)-4'-phosphopantothenate + ADP + H(+)</text>
        <dbReference type="Rhea" id="RHEA:16373"/>
        <dbReference type="ChEBI" id="CHEBI:10986"/>
        <dbReference type="ChEBI" id="CHEBI:15378"/>
        <dbReference type="ChEBI" id="CHEBI:29032"/>
        <dbReference type="ChEBI" id="CHEBI:30616"/>
        <dbReference type="ChEBI" id="CHEBI:456216"/>
        <dbReference type="EC" id="2.7.1.33"/>
    </reaction>
</comment>
<dbReference type="Gene3D" id="3.30.420.40">
    <property type="match status" value="2"/>
</dbReference>
<evidence type="ECO:0000256" key="8">
    <source>
        <dbReference type="ARBA" id="ARBA00022679"/>
    </source>
</evidence>
<name>A0A0B0ED21_9BACT</name>
<feature type="binding site" evidence="16">
    <location>
        <position position="177"/>
    </location>
    <ligand>
        <name>substrate</name>
    </ligand>
</feature>
<comment type="subcellular location">
    <subcellularLocation>
        <location evidence="3 16">Cytoplasm</location>
    </subcellularLocation>
</comment>
<comment type="caution">
    <text evidence="17">The sequence shown here is derived from an EMBL/GenBank/DDBJ whole genome shotgun (WGS) entry which is preliminary data.</text>
</comment>
<dbReference type="NCBIfam" id="TIGR00671">
    <property type="entry name" value="baf"/>
    <property type="match status" value="1"/>
</dbReference>
<comment type="subunit">
    <text evidence="5 16">Homodimer.</text>
</comment>
<comment type="similarity">
    <text evidence="14 16">Belongs to the type III pantothenate kinase family.</text>
</comment>
<evidence type="ECO:0000256" key="4">
    <source>
        <dbReference type="ARBA" id="ARBA00005225"/>
    </source>
</evidence>
<evidence type="ECO:0000313" key="17">
    <source>
        <dbReference type="EMBL" id="KHE91132.1"/>
    </source>
</evidence>
<dbReference type="Pfam" id="PF03309">
    <property type="entry name" value="Pan_kinase"/>
    <property type="match status" value="1"/>
</dbReference>
<dbReference type="GO" id="GO:0004594">
    <property type="term" value="F:pantothenate kinase activity"/>
    <property type="evidence" value="ECO:0007669"/>
    <property type="project" value="UniProtKB-UniRule"/>
</dbReference>
<evidence type="ECO:0000256" key="13">
    <source>
        <dbReference type="ARBA" id="ARBA00022993"/>
    </source>
</evidence>
<gene>
    <name evidence="16" type="primary">coaX</name>
    <name evidence="17" type="ORF">SCABRO_03119</name>
</gene>
<dbReference type="AlphaFoldDB" id="A0A0B0ED21"/>
<proteinExistence type="inferred from homology"/>
<dbReference type="EC" id="2.7.1.33" evidence="6 16"/>
<evidence type="ECO:0000256" key="5">
    <source>
        <dbReference type="ARBA" id="ARBA00011738"/>
    </source>
</evidence>
<evidence type="ECO:0000313" key="18">
    <source>
        <dbReference type="Proteomes" id="UP000030652"/>
    </source>
</evidence>
<feature type="binding site" evidence="16">
    <location>
        <begin position="100"/>
        <end position="103"/>
    </location>
    <ligand>
        <name>substrate</name>
    </ligand>
</feature>
<evidence type="ECO:0000256" key="16">
    <source>
        <dbReference type="HAMAP-Rule" id="MF_01274"/>
    </source>
</evidence>
<dbReference type="InterPro" id="IPR004619">
    <property type="entry name" value="Type_III_PanK"/>
</dbReference>
<feature type="active site" description="Proton acceptor" evidence="16">
    <location>
        <position position="102"/>
    </location>
</feature>
<dbReference type="GO" id="GO:0005524">
    <property type="term" value="F:ATP binding"/>
    <property type="evidence" value="ECO:0007669"/>
    <property type="project" value="UniProtKB-UniRule"/>
</dbReference>
<dbReference type="PATRIC" id="fig|237368.3.peg.3375"/>
<dbReference type="EMBL" id="JRYO01000215">
    <property type="protein sequence ID" value="KHE91132.1"/>
    <property type="molecule type" value="Genomic_DNA"/>
</dbReference>
<dbReference type="GO" id="GO:0015937">
    <property type="term" value="P:coenzyme A biosynthetic process"/>
    <property type="evidence" value="ECO:0007669"/>
    <property type="project" value="UniProtKB-UniRule"/>
</dbReference>
<evidence type="ECO:0000256" key="2">
    <source>
        <dbReference type="ARBA" id="ARBA00001958"/>
    </source>
</evidence>
<organism evidence="17 18">
    <name type="scientific">Candidatus Scalindua brodae</name>
    <dbReference type="NCBI Taxonomy" id="237368"/>
    <lineage>
        <taxon>Bacteria</taxon>
        <taxon>Pseudomonadati</taxon>
        <taxon>Planctomycetota</taxon>
        <taxon>Candidatus Brocadiia</taxon>
        <taxon>Candidatus Brocadiales</taxon>
        <taxon>Candidatus Scalinduaceae</taxon>
        <taxon>Candidatus Scalindua</taxon>
    </lineage>
</organism>
<keyword evidence="16" id="KW-0479">Metal-binding</keyword>
<evidence type="ECO:0000256" key="15">
    <source>
        <dbReference type="ARBA" id="ARBA00040883"/>
    </source>
</evidence>
<dbReference type="InterPro" id="IPR043129">
    <property type="entry name" value="ATPase_NBD"/>
</dbReference>
<protein>
    <recommendedName>
        <fullName evidence="15 16">Type III pantothenate kinase</fullName>
        <ecNumber evidence="6 16">2.7.1.33</ecNumber>
    </recommendedName>
    <alternativeName>
        <fullName evidence="16">PanK-III</fullName>
    </alternativeName>
    <alternativeName>
        <fullName evidence="16">Pantothenic acid kinase</fullName>
    </alternativeName>
</protein>
<comment type="caution">
    <text evidence="16">Lacks conserved residue(s) required for the propagation of feature annotation.</text>
</comment>
<evidence type="ECO:0000256" key="14">
    <source>
        <dbReference type="ARBA" id="ARBA00038036"/>
    </source>
</evidence>
<evidence type="ECO:0000256" key="7">
    <source>
        <dbReference type="ARBA" id="ARBA00022490"/>
    </source>
</evidence>
<keyword evidence="13 16" id="KW-0173">Coenzyme A biosynthesis</keyword>
<evidence type="ECO:0000256" key="6">
    <source>
        <dbReference type="ARBA" id="ARBA00012102"/>
    </source>
</evidence>
<evidence type="ECO:0000256" key="3">
    <source>
        <dbReference type="ARBA" id="ARBA00004496"/>
    </source>
</evidence>
<dbReference type="Proteomes" id="UP000030652">
    <property type="component" value="Unassembled WGS sequence"/>
</dbReference>
<comment type="function">
    <text evidence="16">Catalyzes the phosphorylation of pantothenate (Pan), the first step in CoA biosynthesis.</text>
</comment>
<sequence>MILAVDIGNTNINIGSFTGKKLISHFCIGNTSLINQKTALPTKSSLLNESKNIVIASVNPDIESVFYKSLGKRHKKKILKIGREIKLRIPILVENPQTVGIDRLLNALAAYRRTKTSTIVLDFGTAITIDIVSKKGEFLGGLILPGIKTSAYALNKQTALLPEVDIKRPKTIIGKNSEDAIKAGIYFGTVGSVNHIINELNRVFGDLEYTIATGGDANIFKKEIPKIDKFIPRLTLEGIRLAFEEKLNS</sequence>
<evidence type="ECO:0000256" key="9">
    <source>
        <dbReference type="ARBA" id="ARBA00022741"/>
    </source>
</evidence>
<reference evidence="17 18" key="1">
    <citation type="submission" date="2014-10" db="EMBL/GenBank/DDBJ databases">
        <title>Draft genome of anammox bacterium scalindua brodae, obtained using differential coverage binning of sequence data from two enrichment reactors.</title>
        <authorList>
            <person name="Speth D.R."/>
            <person name="Russ L."/>
            <person name="Kartal B."/>
            <person name="Op den Camp H.J."/>
            <person name="Dutilh B.E."/>
            <person name="Jetten M.S."/>
        </authorList>
    </citation>
    <scope>NUCLEOTIDE SEQUENCE [LARGE SCALE GENOMIC DNA]</scope>
    <source>
        <strain evidence="17">RU1</strain>
    </source>
</reference>
<dbReference type="UniPathway" id="UPA00241">
    <property type="reaction ID" value="UER00352"/>
</dbReference>
<keyword evidence="8 16" id="KW-0808">Transferase</keyword>
<feature type="binding site" evidence="16">
    <location>
        <position position="125"/>
    </location>
    <ligand>
        <name>ATP</name>
        <dbReference type="ChEBI" id="CHEBI:30616"/>
    </ligand>
</feature>
<dbReference type="HAMAP" id="MF_01274">
    <property type="entry name" value="Pantothen_kinase_3"/>
    <property type="match status" value="1"/>
</dbReference>
<dbReference type="GO" id="GO:0005737">
    <property type="term" value="C:cytoplasm"/>
    <property type="evidence" value="ECO:0007669"/>
    <property type="project" value="UniProtKB-SubCell"/>
</dbReference>
<dbReference type="eggNOG" id="COG1521">
    <property type="taxonomic scope" value="Bacteria"/>
</dbReference>
<accession>A0A0B0ED21</accession>
<dbReference type="CDD" id="cd24015">
    <property type="entry name" value="ASKHA_NBD_PanK-III"/>
    <property type="match status" value="1"/>
</dbReference>
<keyword evidence="11 16" id="KW-0067">ATP-binding</keyword>
<feature type="binding site" evidence="16">
    <location>
        <position position="122"/>
    </location>
    <ligand>
        <name>K(+)</name>
        <dbReference type="ChEBI" id="CHEBI:29103"/>
    </ligand>
</feature>
<dbReference type="SUPFAM" id="SSF53067">
    <property type="entry name" value="Actin-like ATPase domain"/>
    <property type="match status" value="2"/>
</dbReference>
<feature type="binding site" evidence="16">
    <location>
        <begin position="6"/>
        <end position="13"/>
    </location>
    <ligand>
        <name>ATP</name>
        <dbReference type="ChEBI" id="CHEBI:30616"/>
    </ligand>
</feature>
<dbReference type="PANTHER" id="PTHR34265">
    <property type="entry name" value="TYPE III PANTOTHENATE KINASE"/>
    <property type="match status" value="1"/>
</dbReference>
<keyword evidence="7 16" id="KW-0963">Cytoplasm</keyword>
<evidence type="ECO:0000256" key="11">
    <source>
        <dbReference type="ARBA" id="ARBA00022840"/>
    </source>
</evidence>
<comment type="cofactor">
    <cofactor evidence="2">
        <name>K(+)</name>
        <dbReference type="ChEBI" id="CHEBI:29103"/>
    </cofactor>
</comment>
<keyword evidence="12 16" id="KW-0630">Potassium</keyword>
<dbReference type="PANTHER" id="PTHR34265:SF1">
    <property type="entry name" value="TYPE III PANTOTHENATE KINASE"/>
    <property type="match status" value="1"/>
</dbReference>
<keyword evidence="9 16" id="KW-0547">Nucleotide-binding</keyword>
<evidence type="ECO:0000256" key="1">
    <source>
        <dbReference type="ARBA" id="ARBA00001206"/>
    </source>
</evidence>
<dbReference type="GO" id="GO:0046872">
    <property type="term" value="F:metal ion binding"/>
    <property type="evidence" value="ECO:0007669"/>
    <property type="project" value="UniProtKB-KW"/>
</dbReference>
<comment type="pathway">
    <text evidence="4 16">Cofactor biosynthesis; coenzyme A biosynthesis; CoA from (R)-pantothenate: step 1/5.</text>
</comment>